<evidence type="ECO:0000313" key="2">
    <source>
        <dbReference type="EMBL" id="THG92790.1"/>
    </source>
</evidence>
<protein>
    <submittedName>
        <fullName evidence="2">Uncharacterized protein</fullName>
    </submittedName>
</protein>
<feature type="region of interest" description="Disordered" evidence="1">
    <location>
        <begin position="173"/>
        <end position="235"/>
    </location>
</feature>
<sequence length="235" mass="26217">HPLSDSRSAADPRCRQPDFRETVRQRQARLEFLRRIDFARRLAHRGLQDAAASAYAIRRLPPPRVPVRPIHRVSAAVTIQRAYRAYRARRVASSNSVADSVPDPDPGSGSGSGSGGSDVPPSPKSPSYVFDEVDEEHEEQRYDSEDDDDDDDDEEGDYRLSPLLATLFSHSHSHSHPRLHLHPNLRPYTHSRSGSPVLALPSPSTSPSMDHRHSPPRSPVARAPRLWPIAEAEED</sequence>
<dbReference type="InterPro" id="IPR000048">
    <property type="entry name" value="IQ_motif_EF-hand-BS"/>
</dbReference>
<organism evidence="2 3">
    <name type="scientific">Phellinidium pouzarii</name>
    <dbReference type="NCBI Taxonomy" id="167371"/>
    <lineage>
        <taxon>Eukaryota</taxon>
        <taxon>Fungi</taxon>
        <taxon>Dikarya</taxon>
        <taxon>Basidiomycota</taxon>
        <taxon>Agaricomycotina</taxon>
        <taxon>Agaricomycetes</taxon>
        <taxon>Hymenochaetales</taxon>
        <taxon>Hymenochaetaceae</taxon>
        <taxon>Phellinidium</taxon>
    </lineage>
</organism>
<feature type="compositionally biased region" description="Acidic residues" evidence="1">
    <location>
        <begin position="144"/>
        <end position="156"/>
    </location>
</feature>
<name>A0A4S4K5X3_9AGAM</name>
<dbReference type="OrthoDB" id="3264454at2759"/>
<dbReference type="AlphaFoldDB" id="A0A4S4K5X3"/>
<feature type="non-terminal residue" evidence="2">
    <location>
        <position position="1"/>
    </location>
</feature>
<feature type="region of interest" description="Disordered" evidence="1">
    <location>
        <begin position="1"/>
        <end position="22"/>
    </location>
</feature>
<evidence type="ECO:0000256" key="1">
    <source>
        <dbReference type="SAM" id="MobiDB-lite"/>
    </source>
</evidence>
<comment type="caution">
    <text evidence="2">The sequence shown here is derived from an EMBL/GenBank/DDBJ whole genome shotgun (WGS) entry which is preliminary data.</text>
</comment>
<keyword evidence="3" id="KW-1185">Reference proteome</keyword>
<evidence type="ECO:0000313" key="3">
    <source>
        <dbReference type="Proteomes" id="UP000308199"/>
    </source>
</evidence>
<dbReference type="Proteomes" id="UP000308199">
    <property type="component" value="Unassembled WGS sequence"/>
</dbReference>
<proteinExistence type="predicted"/>
<reference evidence="2 3" key="1">
    <citation type="submission" date="2019-02" db="EMBL/GenBank/DDBJ databases">
        <title>Genome sequencing of the rare red list fungi Phellinidium pouzarii.</title>
        <authorList>
            <person name="Buettner E."/>
            <person name="Kellner H."/>
        </authorList>
    </citation>
    <scope>NUCLEOTIDE SEQUENCE [LARGE SCALE GENOMIC DNA]</scope>
    <source>
        <strain evidence="2 3">DSM 108285</strain>
    </source>
</reference>
<accession>A0A4S4K5X3</accession>
<dbReference type="EMBL" id="SGPK01001541">
    <property type="protein sequence ID" value="THG92790.1"/>
    <property type="molecule type" value="Genomic_DNA"/>
</dbReference>
<dbReference type="Pfam" id="PF00612">
    <property type="entry name" value="IQ"/>
    <property type="match status" value="1"/>
</dbReference>
<feature type="compositionally biased region" description="Basic and acidic residues" evidence="1">
    <location>
        <begin position="8"/>
        <end position="22"/>
    </location>
</feature>
<feature type="compositionally biased region" description="Basic residues" evidence="1">
    <location>
        <begin position="173"/>
        <end position="183"/>
    </location>
</feature>
<gene>
    <name evidence="2" type="ORF">EW145_g8585</name>
</gene>
<feature type="region of interest" description="Disordered" evidence="1">
    <location>
        <begin position="91"/>
        <end position="157"/>
    </location>
</feature>
<feature type="compositionally biased region" description="Low complexity" evidence="1">
    <location>
        <begin position="91"/>
        <end position="101"/>
    </location>
</feature>
<dbReference type="PROSITE" id="PS50096">
    <property type="entry name" value="IQ"/>
    <property type="match status" value="1"/>
</dbReference>